<dbReference type="SUPFAM" id="SSF55718">
    <property type="entry name" value="SCP-like"/>
    <property type="match status" value="1"/>
</dbReference>
<dbReference type="Gene3D" id="3.40.630.30">
    <property type="match status" value="2"/>
</dbReference>
<dbReference type="PANTHER" id="PTHR37817">
    <property type="entry name" value="N-ACETYLTRANSFERASE EIS"/>
    <property type="match status" value="1"/>
</dbReference>
<gene>
    <name evidence="7" type="ORF">H1R19_06045</name>
</gene>
<dbReference type="GO" id="GO:0030649">
    <property type="term" value="P:aminoglycoside antibiotic catabolic process"/>
    <property type="evidence" value="ECO:0007669"/>
    <property type="project" value="TreeGrafter"/>
</dbReference>
<evidence type="ECO:0000256" key="2">
    <source>
        <dbReference type="ARBA" id="ARBA00022488"/>
    </source>
</evidence>
<dbReference type="HAMAP" id="MF_01812">
    <property type="entry name" value="Eis"/>
    <property type="match status" value="1"/>
</dbReference>
<dbReference type="InterPro" id="IPR051554">
    <property type="entry name" value="Acetyltransferase_Eis"/>
</dbReference>
<feature type="binding site" evidence="5">
    <location>
        <begin position="117"/>
        <end position="122"/>
    </location>
    <ligand>
        <name>acetyl-CoA</name>
        <dbReference type="ChEBI" id="CHEBI:57288"/>
    </ligand>
</feature>
<dbReference type="NCBIfam" id="NF002367">
    <property type="entry name" value="PRK01346.1-4"/>
    <property type="match status" value="1"/>
</dbReference>
<evidence type="ECO:0000259" key="6">
    <source>
        <dbReference type="PROSITE" id="PS51186"/>
    </source>
</evidence>
<keyword evidence="4 5" id="KW-0012">Acyltransferase</keyword>
<evidence type="ECO:0000256" key="1">
    <source>
        <dbReference type="ARBA" id="ARBA00009213"/>
    </source>
</evidence>
<dbReference type="Gene3D" id="3.30.1050.10">
    <property type="entry name" value="SCP2 sterol-binding domain"/>
    <property type="match status" value="1"/>
</dbReference>
<keyword evidence="2" id="KW-1036">Host cytoplasmic vesicle</keyword>
<evidence type="ECO:0000313" key="7">
    <source>
        <dbReference type="EMBL" id="QMT02701.1"/>
    </source>
</evidence>
<dbReference type="SUPFAM" id="SSF55729">
    <property type="entry name" value="Acyl-CoA N-acyltransferases (Nat)"/>
    <property type="match status" value="1"/>
</dbReference>
<feature type="binding site" evidence="5">
    <location>
        <begin position="109"/>
        <end position="111"/>
    </location>
    <ligand>
        <name>acetyl-CoA</name>
        <dbReference type="ChEBI" id="CHEBI:57288"/>
    </ligand>
</feature>
<evidence type="ECO:0000256" key="4">
    <source>
        <dbReference type="ARBA" id="ARBA00023315"/>
    </source>
</evidence>
<accession>A0A7D7LVL9</accession>
<dbReference type="PANTHER" id="PTHR37817:SF1">
    <property type="entry name" value="N-ACETYLTRANSFERASE EIS"/>
    <property type="match status" value="1"/>
</dbReference>
<dbReference type="Pfam" id="PF13527">
    <property type="entry name" value="Acetyltransf_9"/>
    <property type="match status" value="1"/>
</dbReference>
<proteinExistence type="inferred from homology"/>
<dbReference type="GO" id="GO:0034069">
    <property type="term" value="F:aminoglycoside N-acetyltransferase activity"/>
    <property type="evidence" value="ECO:0007669"/>
    <property type="project" value="TreeGrafter"/>
</dbReference>
<comment type="similarity">
    <text evidence="1 5">Belongs to the acetyltransferase Eis family.</text>
</comment>
<evidence type="ECO:0000256" key="5">
    <source>
        <dbReference type="HAMAP-Rule" id="MF_01812"/>
    </source>
</evidence>
<sequence>MLGPHRCETVEAVTSVSVSTPMSRLSLSRATDADWDDIINTDARAFAMRNPLPDDERVDLRGKVADDDVVLVRDTGLDGHPLVGVSMFYRMSMSLPGTGVADAAGLSWVSVASTHRRRGILRRMLTTLFEQWESEDYTFAILTASEGTIYERFGFGPACFANDISITSGQAAMRQAQPEGATVRYADADAVAEAIPDLHARWTLTTPGALTRTPAWWKPILADRRSERPLSASGLHYLLHADGYASYRIHKDTTGAVRGEINEVFAVTDDAHTDLWRVLINLDLIPALTASIPIDDPLPQKLVDPRSAPVTGTSDTMWLRILDVPAALGSRQYGADLDAVIEVTDEFRGHGGVFDISVREGGAIVAPAAENTTPTVSLDTSVLSSIYLGGVAPSRFAAAGRLRVDSPTTLRALDHAFLTDRAPFSGTFF</sequence>
<dbReference type="InterPro" id="IPR016181">
    <property type="entry name" value="Acyl_CoA_acyltransferase"/>
</dbReference>
<dbReference type="PROSITE" id="PS51186">
    <property type="entry name" value="GNAT"/>
    <property type="match status" value="1"/>
</dbReference>
<evidence type="ECO:0000256" key="3">
    <source>
        <dbReference type="ARBA" id="ARBA00022679"/>
    </source>
</evidence>
<feature type="binding site" evidence="5">
    <location>
        <begin position="145"/>
        <end position="146"/>
    </location>
    <ligand>
        <name>acetyl-CoA</name>
        <dbReference type="ChEBI" id="CHEBI:57288"/>
    </ligand>
</feature>
<dbReference type="InterPro" id="IPR025559">
    <property type="entry name" value="Eis_dom"/>
</dbReference>
<feature type="active site" description="Proton donor" evidence="5">
    <location>
        <position position="150"/>
    </location>
</feature>
<feature type="active site" description="Proton acceptor; via carboxylate" evidence="5">
    <location>
        <position position="429"/>
    </location>
</feature>
<organism evidence="7 8">
    <name type="scientific">Gordonia jinghuaiqii</name>
    <dbReference type="NCBI Taxonomy" id="2758710"/>
    <lineage>
        <taxon>Bacteria</taxon>
        <taxon>Bacillati</taxon>
        <taxon>Actinomycetota</taxon>
        <taxon>Actinomycetes</taxon>
        <taxon>Mycobacteriales</taxon>
        <taxon>Gordoniaceae</taxon>
        <taxon>Gordonia</taxon>
    </lineage>
</organism>
<reference evidence="8" key="1">
    <citation type="submission" date="2020-07" db="EMBL/GenBank/DDBJ databases">
        <title>novel species isolated from the respiratory tract of Marmot.</title>
        <authorList>
            <person name="Zhang G."/>
        </authorList>
    </citation>
    <scope>NUCLEOTIDE SEQUENCE [LARGE SCALE GENOMIC DNA]</scope>
    <source>
        <strain evidence="8">686</strain>
    </source>
</reference>
<name>A0A7D7LVL9_9ACTN</name>
<evidence type="ECO:0000313" key="8">
    <source>
        <dbReference type="Proteomes" id="UP000515663"/>
    </source>
</evidence>
<feature type="domain" description="N-acetyltransferase" evidence="6">
    <location>
        <begin position="25"/>
        <end position="178"/>
    </location>
</feature>
<dbReference type="KEGG" id="gji:H1R19_06045"/>
<keyword evidence="8" id="KW-1185">Reference proteome</keyword>
<dbReference type="AlphaFoldDB" id="A0A7D7LVL9"/>
<dbReference type="InterPro" id="IPR036527">
    <property type="entry name" value="SCP2_sterol-bd_dom_sf"/>
</dbReference>
<dbReference type="InterPro" id="IPR041380">
    <property type="entry name" value="Acetyltransf_17"/>
</dbReference>
<keyword evidence="3 5" id="KW-0808">Transferase</keyword>
<dbReference type="Pfam" id="PF17668">
    <property type="entry name" value="Acetyltransf_17"/>
    <property type="match status" value="1"/>
</dbReference>
<dbReference type="Proteomes" id="UP000515663">
    <property type="component" value="Chromosome"/>
</dbReference>
<dbReference type="InterPro" id="IPR000182">
    <property type="entry name" value="GNAT_dom"/>
</dbReference>
<dbReference type="InterPro" id="IPR022902">
    <property type="entry name" value="NAcTrfase_Eis"/>
</dbReference>
<dbReference type="EMBL" id="CP059491">
    <property type="protein sequence ID" value="QMT02701.1"/>
    <property type="molecule type" value="Genomic_DNA"/>
</dbReference>
<protein>
    <submittedName>
        <fullName evidence="7">GNAT family N-acetyltransferase</fullName>
    </submittedName>
</protein>
<comment type="subunit">
    <text evidence="5">Homohexamer; trimer of dimers.</text>
</comment>
<dbReference type="Pfam" id="PF13530">
    <property type="entry name" value="SCP2_2"/>
    <property type="match status" value="1"/>
</dbReference>